<dbReference type="OrthoDB" id="10255630at2759"/>
<keyword evidence="3" id="KW-1185">Reference proteome</keyword>
<gene>
    <name evidence="2" type="ORF">CPB83DRAFT_867745</name>
</gene>
<accession>A0A9P6JT08</accession>
<feature type="compositionally biased region" description="Low complexity" evidence="1">
    <location>
        <begin position="330"/>
        <end position="340"/>
    </location>
</feature>
<evidence type="ECO:0000256" key="1">
    <source>
        <dbReference type="SAM" id="MobiDB-lite"/>
    </source>
</evidence>
<feature type="region of interest" description="Disordered" evidence="1">
    <location>
        <begin position="134"/>
        <end position="158"/>
    </location>
</feature>
<dbReference type="EMBL" id="MU157833">
    <property type="protein sequence ID" value="KAF9531841.1"/>
    <property type="molecule type" value="Genomic_DNA"/>
</dbReference>
<dbReference type="AlphaFoldDB" id="A0A9P6JT08"/>
<proteinExistence type="predicted"/>
<feature type="compositionally biased region" description="Basic and acidic residues" evidence="1">
    <location>
        <begin position="148"/>
        <end position="158"/>
    </location>
</feature>
<evidence type="ECO:0000313" key="2">
    <source>
        <dbReference type="EMBL" id="KAF9531841.1"/>
    </source>
</evidence>
<comment type="caution">
    <text evidence="2">The sequence shown here is derived from an EMBL/GenBank/DDBJ whole genome shotgun (WGS) entry which is preliminary data.</text>
</comment>
<sequence length="389" mass="44158">MQKSLQAEGTTLMHSLDEMRPKIVELTGEKLDLSEKVGNLDRALQSRDASIAQLESDLDETKDHLMQSERVWKEKLAQQEKRNNDSQNGAADVQKAYNELQEELDTALASLRSLESQRANQHQDAARRLEEIERLTTQSRTQSEEFDSLQRELESRRKSHDEELEFLERAHNEIELLRGELSARDEEINHLREAANTPTTDAPRSLDDEMLNSLRQQHALELSSATSQIRALENSIFDKDSAIHSLQKQINSLQEQTLRPKSPARVPSRPFSPTSHNNSQNELRRSSFGHNRPNLPSPLARTVFDQAMTPKTMHKRKVSLSMLKARMNSESKVVGSQSSSRAMSPVLSEGSNSRPSSALGHRHHAHRSQFLDESHVFWCHSCSGDLVIL</sequence>
<feature type="region of interest" description="Disordered" evidence="1">
    <location>
        <begin position="329"/>
        <end position="361"/>
    </location>
</feature>
<name>A0A9P6JT08_9AGAR</name>
<reference evidence="2" key="1">
    <citation type="submission" date="2020-11" db="EMBL/GenBank/DDBJ databases">
        <authorList>
            <consortium name="DOE Joint Genome Institute"/>
            <person name="Ahrendt S."/>
            <person name="Riley R."/>
            <person name="Andreopoulos W."/>
            <person name="Labutti K."/>
            <person name="Pangilinan J."/>
            <person name="Ruiz-Duenas F.J."/>
            <person name="Barrasa J.M."/>
            <person name="Sanchez-Garcia M."/>
            <person name="Camarero S."/>
            <person name="Miyauchi S."/>
            <person name="Serrano A."/>
            <person name="Linde D."/>
            <person name="Babiker R."/>
            <person name="Drula E."/>
            <person name="Ayuso-Fernandez I."/>
            <person name="Pacheco R."/>
            <person name="Padilla G."/>
            <person name="Ferreira P."/>
            <person name="Barriuso J."/>
            <person name="Kellner H."/>
            <person name="Castanera R."/>
            <person name="Alfaro M."/>
            <person name="Ramirez L."/>
            <person name="Pisabarro A.G."/>
            <person name="Kuo A."/>
            <person name="Tritt A."/>
            <person name="Lipzen A."/>
            <person name="He G."/>
            <person name="Yan M."/>
            <person name="Ng V."/>
            <person name="Cullen D."/>
            <person name="Martin F."/>
            <person name="Rosso M.-N."/>
            <person name="Henrissat B."/>
            <person name="Hibbett D."/>
            <person name="Martinez A.T."/>
            <person name="Grigoriev I.V."/>
        </authorList>
    </citation>
    <scope>NUCLEOTIDE SEQUENCE</scope>
    <source>
        <strain evidence="2">CBS 506.95</strain>
    </source>
</reference>
<evidence type="ECO:0000313" key="3">
    <source>
        <dbReference type="Proteomes" id="UP000807306"/>
    </source>
</evidence>
<feature type="compositionally biased region" description="Polar residues" evidence="1">
    <location>
        <begin position="271"/>
        <end position="281"/>
    </location>
</feature>
<organism evidence="2 3">
    <name type="scientific">Crepidotus variabilis</name>
    <dbReference type="NCBI Taxonomy" id="179855"/>
    <lineage>
        <taxon>Eukaryota</taxon>
        <taxon>Fungi</taxon>
        <taxon>Dikarya</taxon>
        <taxon>Basidiomycota</taxon>
        <taxon>Agaricomycotina</taxon>
        <taxon>Agaricomycetes</taxon>
        <taxon>Agaricomycetidae</taxon>
        <taxon>Agaricales</taxon>
        <taxon>Agaricineae</taxon>
        <taxon>Crepidotaceae</taxon>
        <taxon>Crepidotus</taxon>
    </lineage>
</organism>
<feature type="region of interest" description="Disordered" evidence="1">
    <location>
        <begin position="254"/>
        <end position="298"/>
    </location>
</feature>
<protein>
    <submittedName>
        <fullName evidence="2">Uncharacterized protein</fullName>
    </submittedName>
</protein>
<dbReference type="Proteomes" id="UP000807306">
    <property type="component" value="Unassembled WGS sequence"/>
</dbReference>